<evidence type="ECO:0000259" key="2">
    <source>
        <dbReference type="Pfam" id="PF13472"/>
    </source>
</evidence>
<feature type="signal peptide" evidence="1">
    <location>
        <begin position="1"/>
        <end position="24"/>
    </location>
</feature>
<dbReference type="GO" id="GO:0006629">
    <property type="term" value="P:lipid metabolic process"/>
    <property type="evidence" value="ECO:0007669"/>
    <property type="project" value="TreeGrafter"/>
</dbReference>
<dbReference type="OrthoDB" id="21678at2759"/>
<dbReference type="Gene3D" id="3.40.50.1110">
    <property type="entry name" value="SGNH hydrolase"/>
    <property type="match status" value="1"/>
</dbReference>
<dbReference type="Pfam" id="PF13472">
    <property type="entry name" value="Lipase_GDSL_2"/>
    <property type="match status" value="1"/>
</dbReference>
<dbReference type="Proteomes" id="UP000800041">
    <property type="component" value="Unassembled WGS sequence"/>
</dbReference>
<dbReference type="InterPro" id="IPR037460">
    <property type="entry name" value="SEST-like"/>
</dbReference>
<keyword evidence="4" id="KW-1185">Reference proteome</keyword>
<evidence type="ECO:0000313" key="4">
    <source>
        <dbReference type="Proteomes" id="UP000800041"/>
    </source>
</evidence>
<dbReference type="CDD" id="cd01823">
    <property type="entry name" value="SEST_like"/>
    <property type="match status" value="1"/>
</dbReference>
<organism evidence="3 4">
    <name type="scientific">Aulographum hederae CBS 113979</name>
    <dbReference type="NCBI Taxonomy" id="1176131"/>
    <lineage>
        <taxon>Eukaryota</taxon>
        <taxon>Fungi</taxon>
        <taxon>Dikarya</taxon>
        <taxon>Ascomycota</taxon>
        <taxon>Pezizomycotina</taxon>
        <taxon>Dothideomycetes</taxon>
        <taxon>Pleosporomycetidae</taxon>
        <taxon>Aulographales</taxon>
        <taxon>Aulographaceae</taxon>
    </lineage>
</organism>
<evidence type="ECO:0000313" key="3">
    <source>
        <dbReference type="EMBL" id="KAF1988120.1"/>
    </source>
</evidence>
<dbReference type="PANTHER" id="PTHR37981">
    <property type="entry name" value="LIPASE 2"/>
    <property type="match status" value="1"/>
</dbReference>
<protein>
    <submittedName>
        <fullName evidence="3">SGNH hydrolase</fullName>
    </submittedName>
</protein>
<proteinExistence type="predicted"/>
<dbReference type="PANTHER" id="PTHR37981:SF1">
    <property type="entry name" value="SGNH HYDROLASE-TYPE ESTERASE DOMAIN-CONTAINING PROTEIN"/>
    <property type="match status" value="1"/>
</dbReference>
<dbReference type="GO" id="GO:0016788">
    <property type="term" value="F:hydrolase activity, acting on ester bonds"/>
    <property type="evidence" value="ECO:0007669"/>
    <property type="project" value="InterPro"/>
</dbReference>
<keyword evidence="1" id="KW-0732">Signal</keyword>
<reference evidence="3" key="1">
    <citation type="journal article" date="2020" name="Stud. Mycol.">
        <title>101 Dothideomycetes genomes: a test case for predicting lifestyles and emergence of pathogens.</title>
        <authorList>
            <person name="Haridas S."/>
            <person name="Albert R."/>
            <person name="Binder M."/>
            <person name="Bloem J."/>
            <person name="Labutti K."/>
            <person name="Salamov A."/>
            <person name="Andreopoulos B."/>
            <person name="Baker S."/>
            <person name="Barry K."/>
            <person name="Bills G."/>
            <person name="Bluhm B."/>
            <person name="Cannon C."/>
            <person name="Castanera R."/>
            <person name="Culley D."/>
            <person name="Daum C."/>
            <person name="Ezra D."/>
            <person name="Gonzalez J."/>
            <person name="Henrissat B."/>
            <person name="Kuo A."/>
            <person name="Liang C."/>
            <person name="Lipzen A."/>
            <person name="Lutzoni F."/>
            <person name="Magnuson J."/>
            <person name="Mondo S."/>
            <person name="Nolan M."/>
            <person name="Ohm R."/>
            <person name="Pangilinan J."/>
            <person name="Park H.-J."/>
            <person name="Ramirez L."/>
            <person name="Alfaro M."/>
            <person name="Sun H."/>
            <person name="Tritt A."/>
            <person name="Yoshinaga Y."/>
            <person name="Zwiers L.-H."/>
            <person name="Turgeon B."/>
            <person name="Goodwin S."/>
            <person name="Spatafora J."/>
            <person name="Crous P."/>
            <person name="Grigoriev I."/>
        </authorList>
    </citation>
    <scope>NUCLEOTIDE SEQUENCE</scope>
    <source>
        <strain evidence="3">CBS 113979</strain>
    </source>
</reference>
<feature type="chain" id="PRO_5026121706" evidence="1">
    <location>
        <begin position="25"/>
        <end position="340"/>
    </location>
</feature>
<dbReference type="SUPFAM" id="SSF52266">
    <property type="entry name" value="SGNH hydrolase"/>
    <property type="match status" value="1"/>
</dbReference>
<dbReference type="EMBL" id="ML977150">
    <property type="protein sequence ID" value="KAF1988120.1"/>
    <property type="molecule type" value="Genomic_DNA"/>
</dbReference>
<feature type="domain" description="SGNH hydrolase-type esterase" evidence="2">
    <location>
        <begin position="40"/>
        <end position="290"/>
    </location>
</feature>
<keyword evidence="3" id="KW-0378">Hydrolase</keyword>
<accession>A0A6G1H522</accession>
<sequence length="340" mass="37023">MNLQSTLIFALKGLFLAVLSQAQADAPLAELPLVKDQWVAFGDSYSAGVGAGSDKDVTGGGHGGGCKRRTGAFPVQLERSNSLNPNGGHVFNFLACSGNTITDMLGNQPNSQISTFTANSVNKTNYATLTIDGNDVGFGAIALACLFCWKGNCDTELANADTRLQTIEQDLARAYTAIVDAVASSGGPRPFLLHVMGYVRFFSEETHECDRHRMGKFIWHGRPLTKRFRKTINDLVDATNSKIRSAIEMVNVAEGYESVRFIDVDRAFEGHRFCEEGQTQPDDGPNTRIHLLRSDDSFQDIEDTGDQPEDISPADCKAVLAIPNPAMGEEMGRVIWCTIH</sequence>
<dbReference type="AlphaFoldDB" id="A0A6G1H522"/>
<gene>
    <name evidence="3" type="ORF">K402DRAFT_419954</name>
</gene>
<evidence type="ECO:0000256" key="1">
    <source>
        <dbReference type="SAM" id="SignalP"/>
    </source>
</evidence>
<dbReference type="InterPro" id="IPR013830">
    <property type="entry name" value="SGNH_hydro"/>
</dbReference>
<name>A0A6G1H522_9PEZI</name>
<dbReference type="InterPro" id="IPR036514">
    <property type="entry name" value="SGNH_hydro_sf"/>
</dbReference>